<dbReference type="OrthoDB" id="9788513at2"/>
<dbReference type="InterPro" id="IPR051829">
    <property type="entry name" value="Multiheme_Cytochr_ET"/>
</dbReference>
<reference evidence="2 3" key="1">
    <citation type="submission" date="2009-02" db="EMBL/GenBank/DDBJ databases">
        <title>Sequencing of the draft genome and assembly of Dethiobacter alkaliphilus AHT 1.</title>
        <authorList>
            <consortium name="US DOE Joint Genome Institute (JGI-PGF)"/>
            <person name="Lucas S."/>
            <person name="Copeland A."/>
            <person name="Lapidus A."/>
            <person name="Glavina del Rio T."/>
            <person name="Dalin E."/>
            <person name="Tice H."/>
            <person name="Bruce D."/>
            <person name="Goodwin L."/>
            <person name="Pitluck S."/>
            <person name="Larimer F."/>
            <person name="Land M.L."/>
            <person name="Hauser L."/>
            <person name="Muyzer G."/>
        </authorList>
    </citation>
    <scope>NUCLEOTIDE SEQUENCE [LARGE SCALE GENOMIC DNA]</scope>
    <source>
        <strain evidence="2 3">AHT 1</strain>
    </source>
</reference>
<dbReference type="eggNOG" id="COG2897">
    <property type="taxonomic scope" value="Bacteria"/>
</dbReference>
<dbReference type="STRING" id="555088.DealDRAFT_1917"/>
<keyword evidence="1" id="KW-0732">Signal</keyword>
<dbReference type="PANTHER" id="PTHR35038:SF10">
    <property type="entry name" value="HIGH-MOLECULAR-WEIGHT CYTOCHROME C"/>
    <property type="match status" value="1"/>
</dbReference>
<comment type="caution">
    <text evidence="2">The sequence shown here is derived from an EMBL/GenBank/DDBJ whole genome shotgun (WGS) entry which is preliminary data.</text>
</comment>
<evidence type="ECO:0000313" key="2">
    <source>
        <dbReference type="EMBL" id="EEG77164.1"/>
    </source>
</evidence>
<dbReference type="EMBL" id="ACJM01000009">
    <property type="protein sequence ID" value="EEG77164.1"/>
    <property type="molecule type" value="Genomic_DNA"/>
</dbReference>
<dbReference type="Gene3D" id="1.10.780.10">
    <property type="entry name" value="Hydroxylamine Oxidoreductase, Chain A, domain 1"/>
    <property type="match status" value="1"/>
</dbReference>
<dbReference type="Proteomes" id="UP000006443">
    <property type="component" value="Unassembled WGS sequence"/>
</dbReference>
<keyword evidence="3" id="KW-1185">Reference proteome</keyword>
<gene>
    <name evidence="2" type="ORF">DealDRAFT_1917</name>
</gene>
<dbReference type="Gene3D" id="3.90.10.10">
    <property type="entry name" value="Cytochrome C3"/>
    <property type="match status" value="1"/>
</dbReference>
<protein>
    <submittedName>
        <fullName evidence="2">Conserved hypothetical cytosolic protein</fullName>
    </submittedName>
</protein>
<dbReference type="SUPFAM" id="SSF48695">
    <property type="entry name" value="Multiheme cytochromes"/>
    <property type="match status" value="1"/>
</dbReference>
<dbReference type="AlphaFoldDB" id="C0GHF8"/>
<name>C0GHF8_DETAL</name>
<accession>C0GHF8</accession>
<evidence type="ECO:0000313" key="3">
    <source>
        <dbReference type="Proteomes" id="UP000006443"/>
    </source>
</evidence>
<proteinExistence type="predicted"/>
<sequence>MAGSEKYCVDEAFLTSTHGELGCIACHGGENVEDKAEAHAGMIKYPSADAGGICQECHGDIASDFEKSIHYTIQGMRNALEDFTHPGVLDEDGGIREAFDNNCYKCHATCGSCHVSRPIAYSGGLHSQHTFTKTPPMEDTCYGCHGARNAGEFMGRVGYSSDVHYDNGMHCIDCHPVNNFHGSGEFEQNMWEADLPKCLDCHEEVYTDSDIQAHNVHEPDAMSCQVCHASANNNCFDCHATPQEDGSVAGTSDMRIMFKIGQNPNPTEQHPYRYMTIRHIPTTADTFRPMGAELPNFDEISNWKYSPTHNVQRSTIQNESCDSCHGNPFIFLREEDIRENDSQASREWVVTDIP</sequence>
<evidence type="ECO:0000256" key="1">
    <source>
        <dbReference type="ARBA" id="ARBA00022729"/>
    </source>
</evidence>
<dbReference type="PANTHER" id="PTHR35038">
    <property type="entry name" value="DISSIMILATORY SULFITE REDUCTASE SIRA"/>
    <property type="match status" value="1"/>
</dbReference>
<organism evidence="2 3">
    <name type="scientific">Dethiobacter alkaliphilus AHT 1</name>
    <dbReference type="NCBI Taxonomy" id="555088"/>
    <lineage>
        <taxon>Bacteria</taxon>
        <taxon>Bacillati</taxon>
        <taxon>Bacillota</taxon>
        <taxon>Dethiobacteria</taxon>
        <taxon>Dethiobacterales</taxon>
        <taxon>Dethiobacteraceae</taxon>
        <taxon>Dethiobacter</taxon>
    </lineage>
</organism>
<dbReference type="RefSeq" id="WP_008516925.1">
    <property type="nucleotide sequence ID" value="NZ_ACJM01000009.1"/>
</dbReference>
<dbReference type="InterPro" id="IPR036280">
    <property type="entry name" value="Multihaem_cyt_sf"/>
</dbReference>